<dbReference type="OMA" id="DFMIEDC"/>
<dbReference type="PANTHER" id="PTHR13148:SF0">
    <property type="entry name" value="POST-GPI ATTACHMENT TO PROTEINS FACTOR 3"/>
    <property type="match status" value="1"/>
</dbReference>
<dbReference type="InterPro" id="IPR007217">
    <property type="entry name" value="Per1-like"/>
</dbReference>
<feature type="transmembrane region" description="Helical" evidence="7">
    <location>
        <begin position="98"/>
        <end position="119"/>
    </location>
</feature>
<dbReference type="GO" id="GO:0005789">
    <property type="term" value="C:endoplasmic reticulum membrane"/>
    <property type="evidence" value="ECO:0007669"/>
    <property type="project" value="UniProtKB-SubCell"/>
</dbReference>
<organism evidence="8 9">
    <name type="scientific">Sclerotinia sclerotiorum (strain ATCC 18683 / 1980 / Ss-1)</name>
    <name type="common">White mold</name>
    <name type="synonym">Whetzelinia sclerotiorum</name>
    <dbReference type="NCBI Taxonomy" id="665079"/>
    <lineage>
        <taxon>Eukaryota</taxon>
        <taxon>Fungi</taxon>
        <taxon>Dikarya</taxon>
        <taxon>Ascomycota</taxon>
        <taxon>Pezizomycotina</taxon>
        <taxon>Leotiomycetes</taxon>
        <taxon>Helotiales</taxon>
        <taxon>Sclerotiniaceae</taxon>
        <taxon>Sclerotinia</taxon>
    </lineage>
</organism>
<proteinExistence type="inferred from homology"/>
<keyword evidence="7" id="KW-0256">Endoplasmic reticulum</keyword>
<evidence type="ECO:0000313" key="9">
    <source>
        <dbReference type="Proteomes" id="UP000177798"/>
    </source>
</evidence>
<dbReference type="PANTHER" id="PTHR13148">
    <property type="entry name" value="PER1-RELATED"/>
    <property type="match status" value="1"/>
</dbReference>
<gene>
    <name evidence="8" type="ORF">sscle_01g007830</name>
</gene>
<evidence type="ECO:0000256" key="4">
    <source>
        <dbReference type="ARBA" id="ARBA00022729"/>
    </source>
</evidence>
<dbReference type="Pfam" id="PF04080">
    <property type="entry name" value="Per1"/>
    <property type="match status" value="1"/>
</dbReference>
<evidence type="ECO:0000256" key="3">
    <source>
        <dbReference type="ARBA" id="ARBA00022692"/>
    </source>
</evidence>
<feature type="signal peptide" evidence="7">
    <location>
        <begin position="1"/>
        <end position="24"/>
    </location>
</feature>
<feature type="transmembrane region" description="Helical" evidence="7">
    <location>
        <begin position="140"/>
        <end position="159"/>
    </location>
</feature>
<feature type="transmembrane region" description="Helical" evidence="7">
    <location>
        <begin position="232"/>
        <end position="249"/>
    </location>
</feature>
<comment type="similarity">
    <text evidence="7">Belongs to the PGAP3 family.</text>
</comment>
<evidence type="ECO:0000256" key="1">
    <source>
        <dbReference type="ARBA" id="ARBA00004127"/>
    </source>
</evidence>
<feature type="transmembrane region" description="Helical" evidence="7">
    <location>
        <begin position="171"/>
        <end position="190"/>
    </location>
</feature>
<reference evidence="9" key="1">
    <citation type="journal article" date="2017" name="Genome Biol. Evol.">
        <title>The complete genome sequence of the phytopathogenic fungus Sclerotinia sclerotiorum reveals insights into the genome architecture of broad host range pathogens.</title>
        <authorList>
            <person name="Derbyshire M."/>
            <person name="Denton-Giles M."/>
            <person name="Hegedus D."/>
            <person name="Seifbarghy S."/>
            <person name="Rollins J."/>
            <person name="van Kan J."/>
            <person name="Seidl M.F."/>
            <person name="Faino L."/>
            <person name="Mbengue M."/>
            <person name="Navaud O."/>
            <person name="Raffaele S."/>
            <person name="Hammond-Kosack K."/>
            <person name="Heard S."/>
            <person name="Oliver R."/>
        </authorList>
    </citation>
    <scope>NUCLEOTIDE SEQUENCE [LARGE SCALE GENOMIC DNA]</scope>
    <source>
        <strain evidence="9">ATCC 18683 / 1980 / Ss-1</strain>
    </source>
</reference>
<keyword evidence="6 7" id="KW-0472">Membrane</keyword>
<comment type="subcellular location">
    <subcellularLocation>
        <location evidence="1">Endomembrane system</location>
        <topology evidence="1">Multi-pass membrane protein</topology>
    </subcellularLocation>
    <subcellularLocation>
        <location evidence="7">Endoplasmic reticulum membrane</location>
        <topology evidence="7">Multi-pass membrane protein</topology>
    </subcellularLocation>
</comment>
<feature type="chain" id="PRO_5016484770" description="Post-GPI attachment to proteins factor 3" evidence="7">
    <location>
        <begin position="25"/>
        <end position="326"/>
    </location>
</feature>
<keyword evidence="3 7" id="KW-0812">Transmembrane</keyword>
<dbReference type="EMBL" id="CP017814">
    <property type="protein sequence ID" value="APA06013.1"/>
    <property type="molecule type" value="Genomic_DNA"/>
</dbReference>
<keyword evidence="5 7" id="KW-1133">Transmembrane helix</keyword>
<dbReference type="GO" id="GO:0000329">
    <property type="term" value="C:fungal-type vacuole membrane"/>
    <property type="evidence" value="ECO:0007669"/>
    <property type="project" value="EnsemblFungi"/>
</dbReference>
<keyword evidence="2 7" id="KW-0337">GPI-anchor biosynthesis</keyword>
<dbReference type="AlphaFoldDB" id="A0A1D9PUU4"/>
<comment type="function">
    <text evidence="7">Involved in the lipid remodeling steps of GPI-anchor maturation.</text>
</comment>
<evidence type="ECO:0000256" key="6">
    <source>
        <dbReference type="ARBA" id="ARBA00023136"/>
    </source>
</evidence>
<feature type="transmembrane region" description="Helical" evidence="7">
    <location>
        <begin position="261"/>
        <end position="281"/>
    </location>
</feature>
<evidence type="ECO:0000256" key="2">
    <source>
        <dbReference type="ARBA" id="ARBA00022502"/>
    </source>
</evidence>
<dbReference type="GO" id="GO:0030026">
    <property type="term" value="P:intracellular manganese ion homeostasis"/>
    <property type="evidence" value="ECO:0007669"/>
    <property type="project" value="EnsemblFungi"/>
</dbReference>
<keyword evidence="4 7" id="KW-0732">Signal</keyword>
<dbReference type="GO" id="GO:0006506">
    <property type="term" value="P:GPI anchor biosynthetic process"/>
    <property type="evidence" value="ECO:0007669"/>
    <property type="project" value="UniProtKB-KW"/>
</dbReference>
<dbReference type="Proteomes" id="UP000177798">
    <property type="component" value="Chromosome 1"/>
</dbReference>
<name>A0A1D9PUU4_SCLS1</name>
<protein>
    <recommendedName>
        <fullName evidence="7">Post-GPI attachment to proteins factor 3</fullName>
    </recommendedName>
</protein>
<evidence type="ECO:0000256" key="5">
    <source>
        <dbReference type="ARBA" id="ARBA00022989"/>
    </source>
</evidence>
<feature type="transmembrane region" description="Helical" evidence="7">
    <location>
        <begin position="293"/>
        <end position="312"/>
    </location>
</feature>
<dbReference type="KEGG" id="ssl:SS1G_01566"/>
<sequence length="326" mass="37959">MIIRQRFAFLLCFALLGFFRIANASTGDRLPEFKQCVEVCQRENCDNGVGSATKIPLLHRLLFWTCPAECDYTCQHIITNQRVESSQPIVQFHGKWPFYRFLGMQEPFSVFFSLLNFLAHQNGLAKVTAQIPESYSMRKYYVMLSYAGMMSWVASMIFHTRDFTFTEQLDYFAAGGSVLYGMYYTPIRVFRMDRGGKRTSSVLRAWTLLCILFYIAHVVYLKWWDWDYTYNMAANVIVGVLQNSLWSWFSFEKYRKSKRAWTALPGLVVAWIFLAMSLELVDFPPWWGCLDAHSLWHLGTVAPTMIFYSFLIKDAQDDIAGQRLKA</sequence>
<dbReference type="OrthoDB" id="419770at2759"/>
<evidence type="ECO:0000313" key="8">
    <source>
        <dbReference type="EMBL" id="APA06013.1"/>
    </source>
</evidence>
<accession>A0A1D9PUU4</accession>
<dbReference type="VEuPathDB" id="FungiDB:sscle_01g007830"/>
<dbReference type="RefSeq" id="XP_001597372.1">
    <property type="nucleotide sequence ID" value="XM_001597322.1"/>
</dbReference>
<evidence type="ECO:0000256" key="7">
    <source>
        <dbReference type="RuleBase" id="RU365066"/>
    </source>
</evidence>
<feature type="transmembrane region" description="Helical" evidence="7">
    <location>
        <begin position="202"/>
        <end position="220"/>
    </location>
</feature>